<evidence type="ECO:0000313" key="2">
    <source>
        <dbReference type="Proteomes" id="UP000243542"/>
    </source>
</evidence>
<sequence length="127" mass="14026">MRATRCDDQFVILHICSRDEWAAVPAGGEYRAPSLDDVGFIHCSDPGTAVLPANRLYRDRTDLVLLEIDPALVPAPVRWEDGAPPHPDGIWFPHIYGPVPRNAVVAVHDFPTEPNGLRKLPASLSLR</sequence>
<dbReference type="PANTHER" id="PTHR34129:SF1">
    <property type="entry name" value="DUF952 DOMAIN-CONTAINING PROTEIN"/>
    <property type="match status" value="1"/>
</dbReference>
<keyword evidence="2" id="KW-1185">Reference proteome</keyword>
<dbReference type="Proteomes" id="UP000243542">
    <property type="component" value="Unassembled WGS sequence"/>
</dbReference>
<dbReference type="Pfam" id="PF06108">
    <property type="entry name" value="DUF952"/>
    <property type="match status" value="1"/>
</dbReference>
<reference evidence="1 2" key="1">
    <citation type="submission" date="2017-10" db="EMBL/GenBank/DDBJ databases">
        <title>Sequencing the genomes of 1000 actinobacteria strains.</title>
        <authorList>
            <person name="Klenk H.-P."/>
        </authorList>
    </citation>
    <scope>NUCLEOTIDE SEQUENCE [LARGE SCALE GENOMIC DNA]</scope>
    <source>
        <strain evidence="1 2">DSM 46092</strain>
    </source>
</reference>
<protein>
    <submittedName>
        <fullName evidence="1">Uncharacterized protein (DUF952 family)</fullName>
    </submittedName>
</protein>
<accession>A0A2A9FBK2</accession>
<dbReference type="AlphaFoldDB" id="A0A2A9FBK2"/>
<dbReference type="InterPro" id="IPR009297">
    <property type="entry name" value="DUF952"/>
</dbReference>
<dbReference type="SUPFAM" id="SSF56399">
    <property type="entry name" value="ADP-ribosylation"/>
    <property type="match status" value="1"/>
</dbReference>
<proteinExistence type="predicted"/>
<comment type="caution">
    <text evidence="1">The sequence shown here is derived from an EMBL/GenBank/DDBJ whole genome shotgun (WGS) entry which is preliminary data.</text>
</comment>
<dbReference type="PANTHER" id="PTHR34129">
    <property type="entry name" value="BLR1139 PROTEIN"/>
    <property type="match status" value="1"/>
</dbReference>
<organism evidence="1 2">
    <name type="scientific">Amycolatopsis sulphurea</name>
    <dbReference type="NCBI Taxonomy" id="76022"/>
    <lineage>
        <taxon>Bacteria</taxon>
        <taxon>Bacillati</taxon>
        <taxon>Actinomycetota</taxon>
        <taxon>Actinomycetes</taxon>
        <taxon>Pseudonocardiales</taxon>
        <taxon>Pseudonocardiaceae</taxon>
        <taxon>Amycolatopsis</taxon>
    </lineage>
</organism>
<dbReference type="Gene3D" id="3.20.170.20">
    <property type="entry name" value="Protein of unknown function DUF952"/>
    <property type="match status" value="1"/>
</dbReference>
<dbReference type="EMBL" id="PDJK01000002">
    <property type="protein sequence ID" value="PFG48176.1"/>
    <property type="molecule type" value="Genomic_DNA"/>
</dbReference>
<gene>
    <name evidence="1" type="ORF">ATK36_3250</name>
</gene>
<name>A0A2A9FBK2_9PSEU</name>
<evidence type="ECO:0000313" key="1">
    <source>
        <dbReference type="EMBL" id="PFG48176.1"/>
    </source>
</evidence>